<dbReference type="Pfam" id="PF00258">
    <property type="entry name" value="Flavodoxin_1"/>
    <property type="match status" value="1"/>
</dbReference>
<sequence>MPKVVVVYLSTSGNTKAMADAIVAGIQSRNVEAIAMNFNEARIEELEDADAIAIGSSTFYYRMLPPMEKFIESLEKAKIKAKLGAAFGSYGWSGEAPVMIAEKMRKLGMEVIDPVLRIQYQPTDKDLEECKRLGKDIAVKVKKIHGMPGGEQKREAAPVMQEVKMGEGGH</sequence>
<dbReference type="SUPFAM" id="SSF52218">
    <property type="entry name" value="Flavoproteins"/>
    <property type="match status" value="1"/>
</dbReference>
<reference evidence="4" key="1">
    <citation type="submission" date="2017-06" db="EMBL/GenBank/DDBJ databases">
        <authorList>
            <person name="Cremers G."/>
        </authorList>
    </citation>
    <scope>NUCLEOTIDE SEQUENCE [LARGE SCALE GENOMIC DNA]</scope>
</reference>
<dbReference type="EMBL" id="FZMP01000196">
    <property type="protein sequence ID" value="SNQ61810.1"/>
    <property type="molecule type" value="Genomic_DNA"/>
</dbReference>
<gene>
    <name evidence="3" type="ORF">MNV_50069</name>
</gene>
<keyword evidence="4" id="KW-1185">Reference proteome</keyword>
<accession>A0A284VR93</accession>
<dbReference type="PROSITE" id="PS50902">
    <property type="entry name" value="FLAVODOXIN_LIKE"/>
    <property type="match status" value="1"/>
</dbReference>
<dbReference type="GO" id="GO:0010181">
    <property type="term" value="F:FMN binding"/>
    <property type="evidence" value="ECO:0007669"/>
    <property type="project" value="InterPro"/>
</dbReference>
<evidence type="ECO:0000313" key="3">
    <source>
        <dbReference type="EMBL" id="SNQ61810.1"/>
    </source>
</evidence>
<dbReference type="OrthoDB" id="6433at2157"/>
<evidence type="ECO:0000259" key="2">
    <source>
        <dbReference type="PROSITE" id="PS50902"/>
    </source>
</evidence>
<evidence type="ECO:0000256" key="1">
    <source>
        <dbReference type="SAM" id="MobiDB-lite"/>
    </source>
</evidence>
<organism evidence="3 4">
    <name type="scientific">Candidatus Methanoperedens nitratireducens</name>
    <dbReference type="NCBI Taxonomy" id="1392998"/>
    <lineage>
        <taxon>Archaea</taxon>
        <taxon>Methanobacteriati</taxon>
        <taxon>Methanobacteriota</taxon>
        <taxon>Stenosarchaea group</taxon>
        <taxon>Methanomicrobia</taxon>
        <taxon>Methanosarcinales</taxon>
        <taxon>ANME-2 cluster</taxon>
        <taxon>Candidatus Methanoperedentaceae</taxon>
        <taxon>Candidatus Methanoperedens</taxon>
    </lineage>
</organism>
<protein>
    <submittedName>
        <fullName evidence="3">Flavodoxin</fullName>
    </submittedName>
</protein>
<dbReference type="AlphaFoldDB" id="A0A284VR93"/>
<dbReference type="InterPro" id="IPR008254">
    <property type="entry name" value="Flavodoxin/NO_synth"/>
</dbReference>
<dbReference type="InterPro" id="IPR001226">
    <property type="entry name" value="Flavodoxin_CS"/>
</dbReference>
<dbReference type="PANTHER" id="PTHR43717:SF1">
    <property type="entry name" value="ANAEROBIC NITRIC OXIDE REDUCTASE FLAVORUBREDOXIN"/>
    <property type="match status" value="1"/>
</dbReference>
<dbReference type="GO" id="GO:0009055">
    <property type="term" value="F:electron transfer activity"/>
    <property type="evidence" value="ECO:0007669"/>
    <property type="project" value="InterPro"/>
</dbReference>
<dbReference type="InterPro" id="IPR029039">
    <property type="entry name" value="Flavoprotein-like_sf"/>
</dbReference>
<dbReference type="RefSeq" id="WP_096206445.1">
    <property type="nucleotide sequence ID" value="NZ_FZMP01000196.1"/>
</dbReference>
<evidence type="ECO:0000313" key="4">
    <source>
        <dbReference type="Proteomes" id="UP000218615"/>
    </source>
</evidence>
<name>A0A284VR93_9EURY</name>
<dbReference type="Gene3D" id="3.40.50.360">
    <property type="match status" value="1"/>
</dbReference>
<dbReference type="Proteomes" id="UP000218615">
    <property type="component" value="Unassembled WGS sequence"/>
</dbReference>
<feature type="region of interest" description="Disordered" evidence="1">
    <location>
        <begin position="148"/>
        <end position="170"/>
    </location>
</feature>
<dbReference type="PANTHER" id="PTHR43717">
    <property type="entry name" value="ANAEROBIC NITRIC OXIDE REDUCTASE FLAVORUBREDOXIN"/>
    <property type="match status" value="1"/>
</dbReference>
<proteinExistence type="predicted"/>
<feature type="domain" description="Flavodoxin-like" evidence="2">
    <location>
        <begin position="4"/>
        <end position="138"/>
    </location>
</feature>
<dbReference type="PROSITE" id="PS00201">
    <property type="entry name" value="FLAVODOXIN"/>
    <property type="match status" value="1"/>
</dbReference>